<reference evidence="1 2" key="1">
    <citation type="submission" date="2019-04" db="EMBL/GenBank/DDBJ databases">
        <title>Fungal friends and foes A comparative genomics study of 23 Aspergillus species from section Flavi.</title>
        <authorList>
            <consortium name="DOE Joint Genome Institute"/>
            <person name="Kjaerbolling I."/>
            <person name="Vesth T.C."/>
            <person name="Frisvad J.C."/>
            <person name="Nybo J.L."/>
            <person name="Theobald S."/>
            <person name="Kildgaard S."/>
            <person name="Petersen T.I."/>
            <person name="Kuo A."/>
            <person name="Sato A."/>
            <person name="Lyhne E.K."/>
            <person name="Kogle M.E."/>
            <person name="Wiebenga A."/>
            <person name="Kun R.S."/>
            <person name="Lubbers R.J."/>
            <person name="Makela M.R."/>
            <person name="Barry K."/>
            <person name="Chovatia M."/>
            <person name="Clum A."/>
            <person name="Daum C."/>
            <person name="Haridas S."/>
            <person name="He G."/>
            <person name="LaButti K."/>
            <person name="Lipzen A."/>
            <person name="Mondo S."/>
            <person name="Pangilinan J."/>
            <person name="Riley R."/>
            <person name="Salamov A."/>
            <person name="Simmons B.A."/>
            <person name="Magnuson J.K."/>
            <person name="Henrissat B."/>
            <person name="Mortensen U.H."/>
            <person name="Larsen T.O."/>
            <person name="De vries R.P."/>
            <person name="Grigoriev I.V."/>
            <person name="Machida M."/>
            <person name="Baker S.E."/>
            <person name="Andersen M.R."/>
        </authorList>
    </citation>
    <scope>NUCLEOTIDE SEQUENCE [LARGE SCALE GENOMIC DNA]</scope>
    <source>
        <strain evidence="1 2">CBS 117618</strain>
    </source>
</reference>
<proteinExistence type="predicted"/>
<dbReference type="Proteomes" id="UP000326532">
    <property type="component" value="Unassembled WGS sequence"/>
</dbReference>
<evidence type="ECO:0000313" key="1">
    <source>
        <dbReference type="EMBL" id="KAB8204750.1"/>
    </source>
</evidence>
<dbReference type="EMBL" id="ML734977">
    <property type="protein sequence ID" value="KAB8204750.1"/>
    <property type="molecule type" value="Genomic_DNA"/>
</dbReference>
<accession>A0A5N6DKU0</accession>
<name>A0A5N6DKU0_ASPPA</name>
<gene>
    <name evidence="1" type="ORF">BDV34DRAFT_113647</name>
</gene>
<organism evidence="1 2">
    <name type="scientific">Aspergillus parasiticus</name>
    <dbReference type="NCBI Taxonomy" id="5067"/>
    <lineage>
        <taxon>Eukaryota</taxon>
        <taxon>Fungi</taxon>
        <taxon>Dikarya</taxon>
        <taxon>Ascomycota</taxon>
        <taxon>Pezizomycotina</taxon>
        <taxon>Eurotiomycetes</taxon>
        <taxon>Eurotiomycetidae</taxon>
        <taxon>Eurotiales</taxon>
        <taxon>Aspergillaceae</taxon>
        <taxon>Aspergillus</taxon>
        <taxon>Aspergillus subgen. Circumdati</taxon>
    </lineage>
</organism>
<sequence>MAPESIEDMTLLFAVPFPALALGYNATVWDVSNDCKLGSKYRANLIRCDEGSGLLERYGKAGVFDQ</sequence>
<dbReference type="VEuPathDB" id="FungiDB:BDV34DRAFT_113647"/>
<protein>
    <submittedName>
        <fullName evidence="1">Uncharacterized protein</fullName>
    </submittedName>
</protein>
<evidence type="ECO:0000313" key="2">
    <source>
        <dbReference type="Proteomes" id="UP000326532"/>
    </source>
</evidence>
<dbReference type="AlphaFoldDB" id="A0A5N6DKU0"/>
<keyword evidence="2" id="KW-1185">Reference proteome</keyword>